<evidence type="ECO:0000313" key="2">
    <source>
        <dbReference type="Proteomes" id="UP001163603"/>
    </source>
</evidence>
<reference evidence="2" key="1">
    <citation type="journal article" date="2023" name="G3 (Bethesda)">
        <title>Genome assembly and association tests identify interacting loci associated with vigor, precocity, and sex in interspecific pistachio rootstocks.</title>
        <authorList>
            <person name="Palmer W."/>
            <person name="Jacygrad E."/>
            <person name="Sagayaradj S."/>
            <person name="Cavanaugh K."/>
            <person name="Han R."/>
            <person name="Bertier L."/>
            <person name="Beede B."/>
            <person name="Kafkas S."/>
            <person name="Golino D."/>
            <person name="Preece J."/>
            <person name="Michelmore R."/>
        </authorList>
    </citation>
    <scope>NUCLEOTIDE SEQUENCE [LARGE SCALE GENOMIC DNA]</scope>
</reference>
<gene>
    <name evidence="1" type="ORF">Pint_25853</name>
</gene>
<keyword evidence="2" id="KW-1185">Reference proteome</keyword>
<dbReference type="Proteomes" id="UP001163603">
    <property type="component" value="Chromosome 7"/>
</dbReference>
<sequence length="8" mass="1015">MAMHYHLI</sequence>
<comment type="caution">
    <text evidence="1">The sequence shown here is derived from an EMBL/GenBank/DDBJ whole genome shotgun (WGS) entry which is preliminary data.</text>
</comment>
<accession>A0ACC0YF43</accession>
<protein>
    <submittedName>
        <fullName evidence="1">Uncharacterized protein</fullName>
    </submittedName>
</protein>
<proteinExistence type="predicted"/>
<name>A0ACC0YF43_9ROSI</name>
<evidence type="ECO:0000313" key="1">
    <source>
        <dbReference type="EMBL" id="KAJ0034482.1"/>
    </source>
</evidence>
<dbReference type="EMBL" id="CM047742">
    <property type="protein sequence ID" value="KAJ0034482.1"/>
    <property type="molecule type" value="Genomic_DNA"/>
</dbReference>
<organism evidence="1 2">
    <name type="scientific">Pistacia integerrima</name>
    <dbReference type="NCBI Taxonomy" id="434235"/>
    <lineage>
        <taxon>Eukaryota</taxon>
        <taxon>Viridiplantae</taxon>
        <taxon>Streptophyta</taxon>
        <taxon>Embryophyta</taxon>
        <taxon>Tracheophyta</taxon>
        <taxon>Spermatophyta</taxon>
        <taxon>Magnoliopsida</taxon>
        <taxon>eudicotyledons</taxon>
        <taxon>Gunneridae</taxon>
        <taxon>Pentapetalae</taxon>
        <taxon>rosids</taxon>
        <taxon>malvids</taxon>
        <taxon>Sapindales</taxon>
        <taxon>Anacardiaceae</taxon>
        <taxon>Pistacia</taxon>
    </lineage>
</organism>